<organism evidence="6 7">
    <name type="scientific">Rhodopirellula halodulae</name>
    <dbReference type="NCBI Taxonomy" id="2894198"/>
    <lineage>
        <taxon>Bacteria</taxon>
        <taxon>Pseudomonadati</taxon>
        <taxon>Planctomycetota</taxon>
        <taxon>Planctomycetia</taxon>
        <taxon>Pirellulales</taxon>
        <taxon>Pirellulaceae</taxon>
        <taxon>Rhodopirellula</taxon>
    </lineage>
</organism>
<feature type="region of interest" description="Disordered" evidence="5">
    <location>
        <begin position="260"/>
        <end position="285"/>
    </location>
</feature>
<protein>
    <submittedName>
        <fullName evidence="6">Biotin/lipoyl-binding protein</fullName>
    </submittedName>
</protein>
<evidence type="ECO:0000256" key="4">
    <source>
        <dbReference type="ARBA" id="ARBA00023136"/>
    </source>
</evidence>
<sequence>MTSVQFHTASSKQDAMTPYQLCHHIAACTRADRVLWFSQINERWRPIASSVRSSVSLDSGLAGEWQRILDELATTSDSSSTSSFNQLLDAYRRDNEVSTLLLLPLQSSDAKQTVSYLILETFQSPTIVDSSELRSDWQTIAPEVATSIQRIVDTQDDSLNSPQLGTWRKALPIALVLITAALFVIRVPLRIPVEGTLHPIQQQRVFAPTYGRVVQVDVEQHQSVEAGDVLLRLQSDELDLQSEIIRGNLATAKAELAARRTVRSDRSTRSTSLSPSRSASESSTNELALKERIASLEKQQQFIQRIQASMIIRAESRGTVHRWDEEKSLLGRDVFQGQWLLDVVNVDSGVQARLHLPERHLHYILHAQSQKKPLVSQLQLRSQPDVAWSSEIEQVASVVTVNEAGNPTIAMLAAANISSGDFEQTLLGATVVGDVHAGDSSLAFMLFRPFFESLEELW</sequence>
<evidence type="ECO:0000256" key="2">
    <source>
        <dbReference type="ARBA" id="ARBA00022692"/>
    </source>
</evidence>
<dbReference type="PANTHER" id="PTHR30386:SF26">
    <property type="entry name" value="TRANSPORT PROTEIN COMB"/>
    <property type="match status" value="1"/>
</dbReference>
<comment type="subcellular location">
    <subcellularLocation>
        <location evidence="1">Membrane</location>
        <topology evidence="1">Single-pass membrane protein</topology>
    </subcellularLocation>
</comment>
<dbReference type="Proteomes" id="UP001430306">
    <property type="component" value="Unassembled WGS sequence"/>
</dbReference>
<keyword evidence="2" id="KW-0812">Transmembrane</keyword>
<keyword evidence="4" id="KW-0472">Membrane</keyword>
<dbReference type="Gene3D" id="2.40.50.100">
    <property type="match status" value="1"/>
</dbReference>
<evidence type="ECO:0000256" key="5">
    <source>
        <dbReference type="SAM" id="MobiDB-lite"/>
    </source>
</evidence>
<proteinExistence type="predicted"/>
<evidence type="ECO:0000256" key="1">
    <source>
        <dbReference type="ARBA" id="ARBA00004167"/>
    </source>
</evidence>
<evidence type="ECO:0000313" key="7">
    <source>
        <dbReference type="Proteomes" id="UP001430306"/>
    </source>
</evidence>
<reference evidence="6" key="1">
    <citation type="submission" date="2021-11" db="EMBL/GenBank/DDBJ databases">
        <title>Genome sequence.</title>
        <authorList>
            <person name="Sun Q."/>
        </authorList>
    </citation>
    <scope>NUCLEOTIDE SEQUENCE</scope>
    <source>
        <strain evidence="6">JC740</strain>
    </source>
</reference>
<comment type="caution">
    <text evidence="6">The sequence shown here is derived from an EMBL/GenBank/DDBJ whole genome shotgun (WGS) entry which is preliminary data.</text>
</comment>
<dbReference type="EMBL" id="JAJKFW010000025">
    <property type="protein sequence ID" value="MCC9643698.1"/>
    <property type="molecule type" value="Genomic_DNA"/>
</dbReference>
<keyword evidence="3" id="KW-1133">Transmembrane helix</keyword>
<evidence type="ECO:0000256" key="3">
    <source>
        <dbReference type="ARBA" id="ARBA00022989"/>
    </source>
</evidence>
<dbReference type="PANTHER" id="PTHR30386">
    <property type="entry name" value="MEMBRANE FUSION SUBUNIT OF EMRAB-TOLC MULTIDRUG EFFLUX PUMP"/>
    <property type="match status" value="1"/>
</dbReference>
<accession>A0ABS8NJE8</accession>
<dbReference type="Gene3D" id="1.10.287.470">
    <property type="entry name" value="Helix hairpin bin"/>
    <property type="match status" value="1"/>
</dbReference>
<name>A0ABS8NJE8_9BACT</name>
<feature type="compositionally biased region" description="Low complexity" evidence="5">
    <location>
        <begin position="269"/>
        <end position="284"/>
    </location>
</feature>
<gene>
    <name evidence="6" type="ORF">LOC71_15540</name>
</gene>
<evidence type="ECO:0000313" key="6">
    <source>
        <dbReference type="EMBL" id="MCC9643698.1"/>
    </source>
</evidence>
<dbReference type="RefSeq" id="WP_230274655.1">
    <property type="nucleotide sequence ID" value="NZ_JAJKFW010000025.1"/>
</dbReference>
<keyword evidence="7" id="KW-1185">Reference proteome</keyword>
<dbReference type="InterPro" id="IPR050739">
    <property type="entry name" value="MFP"/>
</dbReference>